<dbReference type="Proteomes" id="UP000481153">
    <property type="component" value="Unassembled WGS sequence"/>
</dbReference>
<gene>
    <name evidence="3" type="ORF">Ae201684_000186</name>
</gene>
<proteinExistence type="predicted"/>
<feature type="coiled-coil region" evidence="1">
    <location>
        <begin position="160"/>
        <end position="187"/>
    </location>
</feature>
<dbReference type="AlphaFoldDB" id="A0A6G0XYY4"/>
<reference evidence="3 4" key="1">
    <citation type="submission" date="2019-07" db="EMBL/GenBank/DDBJ databases">
        <title>Genomics analysis of Aphanomyces spp. identifies a new class of oomycete effector associated with host adaptation.</title>
        <authorList>
            <person name="Gaulin E."/>
        </authorList>
    </citation>
    <scope>NUCLEOTIDE SEQUENCE [LARGE SCALE GENOMIC DNA]</scope>
    <source>
        <strain evidence="3 4">ATCC 201684</strain>
    </source>
</reference>
<dbReference type="EMBL" id="VJMJ01000001">
    <property type="protein sequence ID" value="KAF0745737.1"/>
    <property type="molecule type" value="Genomic_DNA"/>
</dbReference>
<name>A0A6G0XYY4_9STRA</name>
<protein>
    <submittedName>
        <fullName evidence="3">Uncharacterized protein</fullName>
    </submittedName>
</protein>
<evidence type="ECO:0000313" key="4">
    <source>
        <dbReference type="Proteomes" id="UP000481153"/>
    </source>
</evidence>
<evidence type="ECO:0000313" key="3">
    <source>
        <dbReference type="EMBL" id="KAF0745737.1"/>
    </source>
</evidence>
<comment type="caution">
    <text evidence="3">The sequence shown here is derived from an EMBL/GenBank/DDBJ whole genome shotgun (WGS) entry which is preliminary data.</text>
</comment>
<feature type="region of interest" description="Disordered" evidence="2">
    <location>
        <begin position="1"/>
        <end position="20"/>
    </location>
</feature>
<evidence type="ECO:0000256" key="1">
    <source>
        <dbReference type="SAM" id="Coils"/>
    </source>
</evidence>
<keyword evidence="4" id="KW-1185">Reference proteome</keyword>
<dbReference type="VEuPathDB" id="FungiDB:AeMF1_019205"/>
<feature type="coiled-coil region" evidence="1">
    <location>
        <begin position="230"/>
        <end position="292"/>
    </location>
</feature>
<evidence type="ECO:0000256" key="2">
    <source>
        <dbReference type="SAM" id="MobiDB-lite"/>
    </source>
</evidence>
<accession>A0A6G0XYY4</accession>
<organism evidence="3 4">
    <name type="scientific">Aphanomyces euteiches</name>
    <dbReference type="NCBI Taxonomy" id="100861"/>
    <lineage>
        <taxon>Eukaryota</taxon>
        <taxon>Sar</taxon>
        <taxon>Stramenopiles</taxon>
        <taxon>Oomycota</taxon>
        <taxon>Saprolegniomycetes</taxon>
        <taxon>Saprolegniales</taxon>
        <taxon>Verrucalvaceae</taxon>
        <taxon>Aphanomyces</taxon>
    </lineage>
</organism>
<sequence>MEIMSDVPMSHADDNNNDDSVQLSESLLVDLASEPLSEPADGVQEQLKKQSLTDRLVTALREVEEQRRLLEAAASNGTLLAEKYFALEQERDALRTQYMETKEALEELEAQMKHNNRAATSVQKCIDLEQQLNTHMREQGVLDETRARQEAELMSWRTKALEAAKENARLRELVATLEKERETAALSRQHVTSINRKVQSERDELLLHVKDMTTRLDEYAVRDHRLTLSNDVKQQKIQRLEALVEELQDDLARANVELVGSVETAKQHENTAKELRGVINGLKRSLSSLQEDYQLVVEKHNLAVPEKSDDTTKVPVEKTGWEHFLVVVKSIKDFVAHLADKCTGGFFPLGH</sequence>
<keyword evidence="1" id="KW-0175">Coiled coil</keyword>
<feature type="coiled-coil region" evidence="1">
    <location>
        <begin position="49"/>
        <end position="118"/>
    </location>
</feature>